<evidence type="ECO:0000259" key="15">
    <source>
        <dbReference type="Pfam" id="PF13979"/>
    </source>
</evidence>
<name>A0A845SDZ9_9GAMM</name>
<keyword evidence="8" id="KW-0808">Transferase</keyword>
<dbReference type="InterPro" id="IPR025726">
    <property type="entry name" value="SopA-like_central"/>
</dbReference>
<dbReference type="GO" id="GO:0061630">
    <property type="term" value="F:ubiquitin protein ligase activity"/>
    <property type="evidence" value="ECO:0007669"/>
    <property type="project" value="UniProtKB-EC"/>
</dbReference>
<protein>
    <recommendedName>
        <fullName evidence="6">E3 ubiquitin-protein ligase SopA</fullName>
        <ecNumber evidence="5">2.3.2.26</ecNumber>
    </recommendedName>
    <alternativeName>
        <fullName evidence="14">HECT-type E3 ubiquitin transferase SopA</fullName>
    </alternativeName>
    <alternativeName>
        <fullName evidence="12">Salmonella outer protein A</fullName>
    </alternativeName>
    <alternativeName>
        <fullName evidence="13">Secreted effector protein SopA</fullName>
    </alternativeName>
</protein>
<organism evidence="17 18">
    <name type="scientific">Acerihabitans arboris</name>
    <dbReference type="NCBI Taxonomy" id="2691583"/>
    <lineage>
        <taxon>Bacteria</taxon>
        <taxon>Pseudomonadati</taxon>
        <taxon>Pseudomonadota</taxon>
        <taxon>Gammaproteobacteria</taxon>
        <taxon>Enterobacterales</taxon>
        <taxon>Pectobacteriaceae</taxon>
        <taxon>Acerihabitans</taxon>
    </lineage>
</organism>
<dbReference type="AlphaFoldDB" id="A0A845SDZ9"/>
<evidence type="ECO:0000256" key="10">
    <source>
        <dbReference type="ARBA" id="ARBA00022843"/>
    </source>
</evidence>
<dbReference type="GO" id="GO:0016567">
    <property type="term" value="P:protein ubiquitination"/>
    <property type="evidence" value="ECO:0007669"/>
    <property type="project" value="InterPro"/>
</dbReference>
<dbReference type="InterPro" id="IPR051082">
    <property type="entry name" value="Pentapeptide-BTB/POZ_domain"/>
</dbReference>
<comment type="subcellular location">
    <subcellularLocation>
        <location evidence="2">Host cell</location>
    </subcellularLocation>
    <subcellularLocation>
        <location evidence="3">Secreted</location>
    </subcellularLocation>
</comment>
<dbReference type="EC" id="2.3.2.26" evidence="5"/>
<dbReference type="Proteomes" id="UP000461443">
    <property type="component" value="Unassembled WGS sequence"/>
</dbReference>
<sequence length="794" mass="87164">MIKNIVNIFYWPWKETPTPESGVCARLVAQLEEIRQSDADLKNSSEATLIAQEIVKAPDLRGIDLSGLNLSNVDLHGKTLAWANLSEADLRKANLRDANLGGAKLGKTDLRKADLSYANLGGANLGGAKLGKADLSGANLGKADLSGTGLRKADLCYANLGGANLGKADLSGADLRMAGLCYANLGGANLGGAKLGDANLGKADLSGADLRKADLCYANLGGANLGKADLSGADLRQAKLRGADLRGADLRKANLRDANLGGAKLGGAKLGKADLSGADLRKADLCGAGLREATMHMVNLTGADLRKADLCGADLHRANLTWVNLTNARVMIDINTWMPLLSALGVFPRQLDGARLQLTLPDRWDETMLDRHLNHLNNTESGSLLKLIDSLGNNELKVQFALKLMKSLQHVDVSTVALPLLSILGKSPYSDEKHLSAWLDPICADFMQRYAGTVMPPLDEPVITALLYYFQRTPPLMLQHNHLFIQLISRGIPREDTLREKNIELYNRYLSDEQVIPYTRLNIFGNFKGRPDWSTPFADNYVLFSSRENGPVIMLSQHTLNGMLKPDPARPVWNHIFVYRGLENQSAGQYQLSELFEHDFHLFLGPYKEKERAAGFRKLLNAMQLGAMRPLFESATREKSCSEKLVSPEKREELKNIFDTLLDPSPENDRYFLKEAHYQAVMAASGLSAADLSQQARTLLCLAAVFIRYSSSAVFGTEYDSPIMLRYYAWALMAKANQLDSAVFDSGQFTNWTDSLLGLKGKFTCAAMLFHMMTEYSRKRFPEVLAGIMPPAWN</sequence>
<keyword evidence="9" id="KW-0833">Ubl conjugation pathway</keyword>
<dbReference type="Gene3D" id="3.40.1850.10">
    <property type="entry name" value="HECT-like ubiquitin ligase"/>
    <property type="match status" value="1"/>
</dbReference>
<comment type="catalytic activity">
    <reaction evidence="1">
        <text>S-ubiquitinyl-[E2 ubiquitin-conjugating enzyme]-L-cysteine + [acceptor protein]-L-lysine = [E2 ubiquitin-conjugating enzyme]-L-cysteine + N(6)-ubiquitinyl-[acceptor protein]-L-lysine.</text>
        <dbReference type="EC" id="2.3.2.26"/>
    </reaction>
</comment>
<proteinExistence type="inferred from homology"/>
<feature type="domain" description="E3 ubiquitin ligase SopA-like central" evidence="16">
    <location>
        <begin position="396"/>
        <end position="519"/>
    </location>
</feature>
<evidence type="ECO:0000256" key="7">
    <source>
        <dbReference type="ARBA" id="ARBA00022525"/>
    </source>
</evidence>
<feature type="domain" description="E3 ubiquitin-protein ligase SopA-like catalytic" evidence="15">
    <location>
        <begin position="628"/>
        <end position="793"/>
    </location>
</feature>
<keyword evidence="11" id="KW-0843">Virulence</keyword>
<dbReference type="Gene3D" id="2.160.20.80">
    <property type="entry name" value="E3 ubiquitin-protein ligase SopA"/>
    <property type="match status" value="3"/>
</dbReference>
<dbReference type="Pfam" id="PF13981">
    <property type="entry name" value="SopA"/>
    <property type="match status" value="1"/>
</dbReference>
<reference evidence="17 18" key="1">
    <citation type="submission" date="2019-12" db="EMBL/GenBank/DDBJ databases">
        <authorList>
            <person name="Lee S.D."/>
        </authorList>
    </citation>
    <scope>NUCLEOTIDE SEQUENCE [LARGE SCALE GENOMIC DNA]</scope>
    <source>
        <strain evidence="17 18">SAP-6</strain>
    </source>
</reference>
<evidence type="ECO:0000256" key="14">
    <source>
        <dbReference type="ARBA" id="ARBA00032669"/>
    </source>
</evidence>
<evidence type="ECO:0000256" key="12">
    <source>
        <dbReference type="ARBA" id="ARBA00029915"/>
    </source>
</evidence>
<evidence type="ECO:0000256" key="1">
    <source>
        <dbReference type="ARBA" id="ARBA00000885"/>
    </source>
</evidence>
<dbReference type="InterPro" id="IPR038270">
    <property type="entry name" value="SopA-like_catalytic_sf"/>
</dbReference>
<evidence type="ECO:0000256" key="13">
    <source>
        <dbReference type="ARBA" id="ARBA00030158"/>
    </source>
</evidence>
<keyword evidence="7" id="KW-0964">Secreted</keyword>
<dbReference type="Gene3D" id="1.10.4140.10">
    <property type="entry name" value="effector protein (NleL)"/>
    <property type="match status" value="1"/>
</dbReference>
<dbReference type="Pfam" id="PF13979">
    <property type="entry name" value="SopA_C"/>
    <property type="match status" value="1"/>
</dbReference>
<gene>
    <name evidence="17" type="ORF">GRH90_09695</name>
</gene>
<evidence type="ECO:0000256" key="3">
    <source>
        <dbReference type="ARBA" id="ARBA00004613"/>
    </source>
</evidence>
<dbReference type="Pfam" id="PF00805">
    <property type="entry name" value="Pentapeptide"/>
    <property type="match status" value="5"/>
</dbReference>
<keyword evidence="10" id="KW-0832">Ubl conjugation</keyword>
<comment type="similarity">
    <text evidence="4">Belongs to the SopA E3 ligase family.</text>
</comment>
<evidence type="ECO:0000256" key="9">
    <source>
        <dbReference type="ARBA" id="ARBA00022786"/>
    </source>
</evidence>
<dbReference type="PANTHER" id="PTHR14136:SF17">
    <property type="entry name" value="BTB_POZ DOMAIN-CONTAINING PROTEIN KCTD9"/>
    <property type="match status" value="1"/>
</dbReference>
<reference evidence="17 18" key="2">
    <citation type="submission" date="2020-02" db="EMBL/GenBank/DDBJ databases">
        <title>The new genus of Enterobacteriales.</title>
        <authorList>
            <person name="Kim I.S."/>
        </authorList>
    </citation>
    <scope>NUCLEOTIDE SEQUENCE [LARGE SCALE GENOMIC DNA]</scope>
    <source>
        <strain evidence="17 18">SAP-6</strain>
    </source>
</reference>
<dbReference type="InterPro" id="IPR001646">
    <property type="entry name" value="5peptide_repeat"/>
</dbReference>
<evidence type="ECO:0000256" key="6">
    <source>
        <dbReference type="ARBA" id="ARBA00021624"/>
    </source>
</evidence>
<evidence type="ECO:0000256" key="4">
    <source>
        <dbReference type="ARBA" id="ARBA00006549"/>
    </source>
</evidence>
<evidence type="ECO:0000256" key="8">
    <source>
        <dbReference type="ARBA" id="ARBA00022679"/>
    </source>
</evidence>
<dbReference type="GO" id="GO:0043657">
    <property type="term" value="C:host cell"/>
    <property type="evidence" value="ECO:0007669"/>
    <property type="project" value="UniProtKB-SubCell"/>
</dbReference>
<accession>A0A845SDZ9</accession>
<evidence type="ECO:0000256" key="2">
    <source>
        <dbReference type="ARBA" id="ARBA00004340"/>
    </source>
</evidence>
<comment type="caution">
    <text evidence="17">The sequence shown here is derived from an EMBL/GenBank/DDBJ whole genome shotgun (WGS) entry which is preliminary data.</text>
</comment>
<dbReference type="Gene3D" id="1.25.40.300">
    <property type="entry name" value="Putative secreted effector protein"/>
    <property type="match status" value="1"/>
</dbReference>
<dbReference type="InterPro" id="IPR025725">
    <property type="entry name" value="SopA-like_cat"/>
</dbReference>
<dbReference type="SUPFAM" id="SSF141571">
    <property type="entry name" value="Pentapeptide repeat-like"/>
    <property type="match status" value="2"/>
</dbReference>
<evidence type="ECO:0000259" key="16">
    <source>
        <dbReference type="Pfam" id="PF13981"/>
    </source>
</evidence>
<keyword evidence="18" id="KW-1185">Reference proteome</keyword>
<evidence type="ECO:0000256" key="11">
    <source>
        <dbReference type="ARBA" id="ARBA00023026"/>
    </source>
</evidence>
<evidence type="ECO:0000313" key="18">
    <source>
        <dbReference type="Proteomes" id="UP000461443"/>
    </source>
</evidence>
<dbReference type="GO" id="GO:0005576">
    <property type="term" value="C:extracellular region"/>
    <property type="evidence" value="ECO:0007669"/>
    <property type="project" value="UniProtKB-SubCell"/>
</dbReference>
<evidence type="ECO:0000256" key="5">
    <source>
        <dbReference type="ARBA" id="ARBA00012485"/>
    </source>
</evidence>
<dbReference type="PANTHER" id="PTHR14136">
    <property type="entry name" value="BTB_POZ DOMAIN-CONTAINING PROTEIN KCTD9"/>
    <property type="match status" value="1"/>
</dbReference>
<evidence type="ECO:0000313" key="17">
    <source>
        <dbReference type="EMBL" id="NDL63020.1"/>
    </source>
</evidence>
<dbReference type="EMBL" id="WUBS01000006">
    <property type="protein sequence ID" value="NDL63020.1"/>
    <property type="molecule type" value="Genomic_DNA"/>
</dbReference>